<comment type="caution">
    <text evidence="2">The sequence shown here is derived from an EMBL/GenBank/DDBJ whole genome shotgun (WGS) entry which is preliminary data.</text>
</comment>
<reference evidence="2 3" key="1">
    <citation type="journal article" date="2024" name="IMA Fungus">
        <title>IMA Genome - F19 : A genome assembly and annotation guide to empower mycologists, including annotated draft genome sequences of Ceratocystis pirilliformis, Diaporthe australafricana, Fusarium ophioides, Paecilomyces lecythidis, and Sporothrix stenoceras.</title>
        <authorList>
            <person name="Aylward J."/>
            <person name="Wilson A.M."/>
            <person name="Visagie C.M."/>
            <person name="Spraker J."/>
            <person name="Barnes I."/>
            <person name="Buitendag C."/>
            <person name="Ceriani C."/>
            <person name="Del Mar Angel L."/>
            <person name="du Plessis D."/>
            <person name="Fuchs T."/>
            <person name="Gasser K."/>
            <person name="Kramer D."/>
            <person name="Li W."/>
            <person name="Munsamy K."/>
            <person name="Piso A."/>
            <person name="Price J.L."/>
            <person name="Sonnekus B."/>
            <person name="Thomas C."/>
            <person name="van der Nest A."/>
            <person name="van Dijk A."/>
            <person name="van Heerden A."/>
            <person name="van Vuuren N."/>
            <person name="Yilmaz N."/>
            <person name="Duong T.A."/>
            <person name="van der Merwe N.A."/>
            <person name="Wingfield M.J."/>
            <person name="Wingfield B.D."/>
        </authorList>
    </citation>
    <scope>NUCLEOTIDE SEQUENCE [LARGE SCALE GENOMIC DNA]</scope>
    <source>
        <strain evidence="2 3">CMW 18167</strain>
    </source>
</reference>
<sequence length="279" mass="31513">MLSIGTGTTVKSPATASPHFRHVFRDGFLSRAFHAWMSSMDTERKWKEMKAQLDESIAEDFFRFNVTLEDKRMTLDDIQAMDDYRNLVALQPGSSRAAREVALALLTARFFFTLDAAPETGSRPFWCYGTIRCKAPASVVLPAIQRLVCEKIDVMTDSASLGPFLGDRGICPTCGRFCQPISLRVRHPDDVISIYLKTGRPSRRSWRINSFPSTVSTLASRQGLGIAFGRPDHGHLGAEPCHTCDERNIWNRRRRRRRPSHVSSDEQSGAKRRRHTGET</sequence>
<dbReference type="Proteomes" id="UP001583193">
    <property type="component" value="Unassembled WGS sequence"/>
</dbReference>
<dbReference type="EMBL" id="JAVDPF010000021">
    <property type="protein sequence ID" value="KAL1873641.1"/>
    <property type="molecule type" value="Genomic_DNA"/>
</dbReference>
<accession>A0ABR3XD15</accession>
<keyword evidence="3" id="KW-1185">Reference proteome</keyword>
<feature type="compositionally biased region" description="Basic residues" evidence="1">
    <location>
        <begin position="270"/>
        <end position="279"/>
    </location>
</feature>
<evidence type="ECO:0000313" key="3">
    <source>
        <dbReference type="Proteomes" id="UP001583193"/>
    </source>
</evidence>
<feature type="region of interest" description="Disordered" evidence="1">
    <location>
        <begin position="252"/>
        <end position="279"/>
    </location>
</feature>
<proteinExistence type="predicted"/>
<organism evidence="2 3">
    <name type="scientific">Paecilomyces lecythidis</name>
    <dbReference type="NCBI Taxonomy" id="3004212"/>
    <lineage>
        <taxon>Eukaryota</taxon>
        <taxon>Fungi</taxon>
        <taxon>Dikarya</taxon>
        <taxon>Ascomycota</taxon>
        <taxon>Pezizomycotina</taxon>
        <taxon>Eurotiomycetes</taxon>
        <taxon>Eurotiomycetidae</taxon>
        <taxon>Eurotiales</taxon>
        <taxon>Thermoascaceae</taxon>
        <taxon>Paecilomyces</taxon>
    </lineage>
</organism>
<protein>
    <submittedName>
        <fullName evidence="2">Uncharacterized protein</fullName>
    </submittedName>
</protein>
<evidence type="ECO:0000313" key="2">
    <source>
        <dbReference type="EMBL" id="KAL1873641.1"/>
    </source>
</evidence>
<evidence type="ECO:0000256" key="1">
    <source>
        <dbReference type="SAM" id="MobiDB-lite"/>
    </source>
</evidence>
<name>A0ABR3XD15_9EURO</name>
<gene>
    <name evidence="2" type="ORF">Plec18167_006158</name>
</gene>